<gene>
    <name evidence="1" type="ORF">R1flu_006172</name>
</gene>
<dbReference type="AlphaFoldDB" id="A0ABD1YVH0"/>
<evidence type="ECO:0000313" key="2">
    <source>
        <dbReference type="Proteomes" id="UP001605036"/>
    </source>
</evidence>
<protein>
    <submittedName>
        <fullName evidence="1">Uncharacterized protein</fullName>
    </submittedName>
</protein>
<organism evidence="1 2">
    <name type="scientific">Riccia fluitans</name>
    <dbReference type="NCBI Taxonomy" id="41844"/>
    <lineage>
        <taxon>Eukaryota</taxon>
        <taxon>Viridiplantae</taxon>
        <taxon>Streptophyta</taxon>
        <taxon>Embryophyta</taxon>
        <taxon>Marchantiophyta</taxon>
        <taxon>Marchantiopsida</taxon>
        <taxon>Marchantiidae</taxon>
        <taxon>Marchantiales</taxon>
        <taxon>Ricciaceae</taxon>
        <taxon>Riccia</taxon>
    </lineage>
</organism>
<dbReference type="EMBL" id="JBHFFA010000003">
    <property type="protein sequence ID" value="KAL2634693.1"/>
    <property type="molecule type" value="Genomic_DNA"/>
</dbReference>
<dbReference type="Proteomes" id="UP001605036">
    <property type="component" value="Unassembled WGS sequence"/>
</dbReference>
<comment type="caution">
    <text evidence="1">The sequence shown here is derived from an EMBL/GenBank/DDBJ whole genome shotgun (WGS) entry which is preliminary data.</text>
</comment>
<proteinExistence type="predicted"/>
<evidence type="ECO:0000313" key="1">
    <source>
        <dbReference type="EMBL" id="KAL2634693.1"/>
    </source>
</evidence>
<sequence>MPTLPLEFPKLPPVRDSDPQWTTSFRIVGSTSDCGGVSELSQFLNYPVTPGSRISNSPRVLSAELRPSLCAELPLAFCDASLKTLPELDYGSVTEAWESLLRSVLEVKARTEERTDYGSSDQIANKNQIRLKASARSTHLANVRAQLDHFVIGLPDLEDSPRYNSSVPSRQHRGLSGCPCPPSAVTPGAASMIRANGVGPVG</sequence>
<reference evidence="1 2" key="1">
    <citation type="submission" date="2024-09" db="EMBL/GenBank/DDBJ databases">
        <title>Chromosome-scale assembly of Riccia fluitans.</title>
        <authorList>
            <person name="Paukszto L."/>
            <person name="Sawicki J."/>
            <person name="Karawczyk K."/>
            <person name="Piernik-Szablinska J."/>
            <person name="Szczecinska M."/>
            <person name="Mazdziarz M."/>
        </authorList>
    </citation>
    <scope>NUCLEOTIDE SEQUENCE [LARGE SCALE GENOMIC DNA]</scope>
    <source>
        <strain evidence="1">Rf_01</strain>
        <tissue evidence="1">Aerial parts of the thallus</tissue>
    </source>
</reference>
<name>A0ABD1YVH0_9MARC</name>
<keyword evidence="2" id="KW-1185">Reference proteome</keyword>
<accession>A0ABD1YVH0</accession>